<comment type="caution">
    <text evidence="1">The sequence shown here is derived from an EMBL/GenBank/DDBJ whole genome shotgun (WGS) entry which is preliminary data.</text>
</comment>
<accession>A0A5D4HBY5</accession>
<evidence type="ECO:0000313" key="1">
    <source>
        <dbReference type="EMBL" id="TYR36320.1"/>
    </source>
</evidence>
<proteinExistence type="predicted"/>
<reference evidence="1 2" key="1">
    <citation type="submission" date="2019-08" db="EMBL/GenBank/DDBJ databases">
        <title>Phlebobacter frassis gen. nov. sp. nov., a new member of family Sphingobacteriaceae isolated from sand fly rearing media.</title>
        <authorList>
            <person name="Kakumanu M.L."/>
            <person name="Marayati B.F."/>
            <person name="Wada-Katsumata A."/>
            <person name="Wasserberg G."/>
            <person name="Schal C."/>
            <person name="Apperson C.S."/>
            <person name="Ponnusamy L."/>
        </authorList>
    </citation>
    <scope>NUCLEOTIDE SEQUENCE [LARGE SCALE GENOMIC DNA]</scope>
    <source>
        <strain evidence="1 2">SSI9</strain>
    </source>
</reference>
<dbReference type="RefSeq" id="WP_148919171.1">
    <property type="nucleotide sequence ID" value="NZ_VTAV01000005.1"/>
</dbReference>
<gene>
    <name evidence="1" type="ORF">FXV77_10455</name>
</gene>
<sequence length="213" mass="24910">MGIFNFFKRTKIEEWELLLLKNVITNLPKEYLKLINQIDDGLFRNVLLDASDIPGYVSFGFNFNVYKKYCNENEKSYKLTSIKVYDNRTSTFLNYAVYVSSGVINGYSLERDKKSKIDVSRIDVSGFRKEIIGESDYSRIVNILNEEERKVLTSSEVYSVFVKNKEYFHIKDLEDGDFIGIDKKKFVYKITHDPLEVVLLNQTIIDVFKQPSK</sequence>
<keyword evidence="2" id="KW-1185">Reference proteome</keyword>
<dbReference type="Proteomes" id="UP000322362">
    <property type="component" value="Unassembled WGS sequence"/>
</dbReference>
<dbReference type="AlphaFoldDB" id="A0A5D4HBY5"/>
<organism evidence="1 2">
    <name type="scientific">Sphingobacterium phlebotomi</name>
    <dbReference type="NCBI Taxonomy" id="2605433"/>
    <lineage>
        <taxon>Bacteria</taxon>
        <taxon>Pseudomonadati</taxon>
        <taxon>Bacteroidota</taxon>
        <taxon>Sphingobacteriia</taxon>
        <taxon>Sphingobacteriales</taxon>
        <taxon>Sphingobacteriaceae</taxon>
        <taxon>Sphingobacterium</taxon>
    </lineage>
</organism>
<evidence type="ECO:0000313" key="2">
    <source>
        <dbReference type="Proteomes" id="UP000322362"/>
    </source>
</evidence>
<name>A0A5D4HBY5_9SPHI</name>
<protein>
    <submittedName>
        <fullName evidence="1">Uncharacterized protein</fullName>
    </submittedName>
</protein>
<dbReference type="EMBL" id="VTAV01000005">
    <property type="protein sequence ID" value="TYR36320.1"/>
    <property type="molecule type" value="Genomic_DNA"/>
</dbReference>